<keyword evidence="1" id="KW-1133">Transmembrane helix</keyword>
<gene>
    <name evidence="2" type="ORF">METZ01_LOCUS72895</name>
</gene>
<dbReference type="Pfam" id="PF02325">
    <property type="entry name" value="CCB3_YggT"/>
    <property type="match status" value="1"/>
</dbReference>
<keyword evidence="1" id="KW-0812">Transmembrane</keyword>
<feature type="transmembrane region" description="Helical" evidence="1">
    <location>
        <begin position="74"/>
        <end position="98"/>
    </location>
</feature>
<evidence type="ECO:0008006" key="3">
    <source>
        <dbReference type="Google" id="ProtNLM"/>
    </source>
</evidence>
<dbReference type="PANTHER" id="PTHR33219">
    <property type="entry name" value="YLMG HOMOLOG PROTEIN 2, CHLOROPLASTIC"/>
    <property type="match status" value="1"/>
</dbReference>
<reference evidence="2" key="1">
    <citation type="submission" date="2018-05" db="EMBL/GenBank/DDBJ databases">
        <authorList>
            <person name="Lanie J.A."/>
            <person name="Ng W.-L."/>
            <person name="Kazmierczak K.M."/>
            <person name="Andrzejewski T.M."/>
            <person name="Davidsen T.M."/>
            <person name="Wayne K.J."/>
            <person name="Tettelin H."/>
            <person name="Glass J.I."/>
            <person name="Rusch D."/>
            <person name="Podicherti R."/>
            <person name="Tsui H.-C.T."/>
            <person name="Winkler M.E."/>
        </authorList>
    </citation>
    <scope>NUCLEOTIDE SEQUENCE</scope>
</reference>
<protein>
    <recommendedName>
        <fullName evidence="3">YggT family protein</fullName>
    </recommendedName>
</protein>
<evidence type="ECO:0000313" key="2">
    <source>
        <dbReference type="EMBL" id="SVA20041.1"/>
    </source>
</evidence>
<keyword evidence="1" id="KW-0472">Membrane</keyword>
<name>A0A381TX59_9ZZZZ</name>
<feature type="non-terminal residue" evidence="2">
    <location>
        <position position="1"/>
    </location>
</feature>
<accession>A0A381TX59</accession>
<dbReference type="PANTHER" id="PTHR33219:SF14">
    <property type="entry name" value="PROTEIN COFACTOR ASSEMBLY OF COMPLEX C SUBUNIT B CCB3, CHLOROPLASTIC-RELATED"/>
    <property type="match status" value="1"/>
</dbReference>
<feature type="transmembrane region" description="Helical" evidence="1">
    <location>
        <begin position="12"/>
        <end position="32"/>
    </location>
</feature>
<dbReference type="InterPro" id="IPR003425">
    <property type="entry name" value="CCB3/YggT"/>
</dbReference>
<dbReference type="GO" id="GO:0016020">
    <property type="term" value="C:membrane"/>
    <property type="evidence" value="ECO:0007669"/>
    <property type="project" value="InterPro"/>
</dbReference>
<evidence type="ECO:0000256" key="1">
    <source>
        <dbReference type="SAM" id="Phobius"/>
    </source>
</evidence>
<sequence length="99" mass="11082">VFILGNLLQATAQILNIILQLYMWVIIIRALLSWVNPDPYNPIVQFLYSITEPVLYRIRQLIPMSGIGIDFSPIIVLLAIVFLQGFLVESLAALGASLQ</sequence>
<dbReference type="EMBL" id="UINC01005240">
    <property type="protein sequence ID" value="SVA20041.1"/>
    <property type="molecule type" value="Genomic_DNA"/>
</dbReference>
<proteinExistence type="predicted"/>
<dbReference type="AlphaFoldDB" id="A0A381TX59"/>
<organism evidence="2">
    <name type="scientific">marine metagenome</name>
    <dbReference type="NCBI Taxonomy" id="408172"/>
    <lineage>
        <taxon>unclassified sequences</taxon>
        <taxon>metagenomes</taxon>
        <taxon>ecological metagenomes</taxon>
    </lineage>
</organism>